<evidence type="ECO:0000256" key="1">
    <source>
        <dbReference type="ARBA" id="ARBA00004177"/>
    </source>
</evidence>
<sequence length="911" mass="103330">MEFRPRDYQAEEYAAAAGLPRSPALRHPLSPALLPPAQADVVVEVQNVEFDDPLRAAPIKEETLDSSDSSNERDAAYSRRNHSKEWSLFTGSLIQKFSYGSTIHVSSALDSVTRSSREYGKSLADVHMEELEDPDVVSEAEKKVITRQEYVSRLQQLKSEIRQAWRGGDRVKALKLTIKVARLLMDTTVSQFYPTLFVHVIEVMDMLGDLVWERIKRKAEYSDEGRLVNSLPENFLSRDICSEAKDTCFNWFCKIGSIRELLPRIYLELAISRCWRFLEDDHLCNLERLTMMMRGLADPLGSAYCHLYMARCVGLLNQKDKGYLIRSIGQITNLLERIILMKEPYSSHSFKNKKTLITLMEPPIEWIMKCIFVDGYKEAGDLVAEFSFWQNTSESTVKIPCISVVLHYLLKQLPAGIISTHALHIIELFEQNVDISYDQHLNFRLLGQKLSESPPPLSSLNSILKHVNEVLAQYDRLEEYLIVADAHLDIILHHLIDDYIPAILDGIVKRVNNRSVDGNEIELLQSILVKLINHFDSLEDILSLNHFMDILEVLRGSSRNMVDMQILRKATRTHYISDPTTIQLLFEISQALNDSIDISYTNDDCQLKAHLITSFVQKVDFGAEREHHLTFLIECRAAFGRINELKDTLVHLSNSLAVKAVKSMTKCLNFLKACMAFNEVTIPSISSTARRMNLYIETAEVALLGGLVSHAEGLLTSAISCLECVSTTVEIHKLVDVDQISPLICKLCSVLLMIPGIPEEGKIDMPHNLISVVDCLSVISPRTKLKILCSVIYLSASLSQNKLPYHASNEEILGNDRLFYGDASYFEGLLSLSSIALQKLFDAIEQEPHLGIRGTMALEACNCMIICYKASEQLYTECSRLIEIAKQSLQPQNKFLEYTRRLFDKHLSTFR</sequence>
<keyword evidence="3" id="KW-0813">Transport</keyword>
<dbReference type="GO" id="GO:0015031">
    <property type="term" value="P:protein transport"/>
    <property type="evidence" value="ECO:0007669"/>
    <property type="project" value="UniProtKB-KW"/>
</dbReference>
<evidence type="ECO:0000256" key="3">
    <source>
        <dbReference type="ARBA" id="ARBA00022448"/>
    </source>
</evidence>
<keyword evidence="4" id="KW-0967">Endosome</keyword>
<comment type="subcellular location">
    <subcellularLocation>
        <location evidence="1">Endosome</location>
    </subcellularLocation>
</comment>
<evidence type="ECO:0000313" key="7">
    <source>
        <dbReference type="EMBL" id="KAJ6813205.1"/>
    </source>
</evidence>
<dbReference type="PANTHER" id="PTHR13673:SF0">
    <property type="entry name" value="VPS35 ENDOSOMAL PROTEIN-SORTING FACTOR-LIKE"/>
    <property type="match status" value="1"/>
</dbReference>
<dbReference type="GO" id="GO:0032456">
    <property type="term" value="P:endocytic recycling"/>
    <property type="evidence" value="ECO:0007669"/>
    <property type="project" value="InterPro"/>
</dbReference>
<dbReference type="InterPro" id="IPR029705">
    <property type="entry name" value="VPS35L"/>
</dbReference>
<name>A0AAX6FB90_IRIPA</name>
<protein>
    <submittedName>
        <fullName evidence="7">UPF0505 protein</fullName>
    </submittedName>
</protein>
<evidence type="ECO:0000256" key="6">
    <source>
        <dbReference type="SAM" id="MobiDB-lite"/>
    </source>
</evidence>
<dbReference type="EMBL" id="JANAVB010030620">
    <property type="protein sequence ID" value="KAJ6813205.1"/>
    <property type="molecule type" value="Genomic_DNA"/>
</dbReference>
<comment type="similarity">
    <text evidence="2">Belongs to the VPS35L family.</text>
</comment>
<reference evidence="7" key="2">
    <citation type="submission" date="2023-04" db="EMBL/GenBank/DDBJ databases">
        <authorList>
            <person name="Bruccoleri R.E."/>
            <person name="Oakeley E.J."/>
            <person name="Faust A.-M."/>
            <person name="Dessus-Babus S."/>
            <person name="Altorfer M."/>
            <person name="Burckhardt D."/>
            <person name="Oertli M."/>
            <person name="Naumann U."/>
            <person name="Petersen F."/>
            <person name="Wong J."/>
        </authorList>
    </citation>
    <scope>NUCLEOTIDE SEQUENCE</scope>
    <source>
        <strain evidence="7">GSM-AAB239-AS_SAM_17_03QT</strain>
        <tissue evidence="7">Leaf</tissue>
    </source>
</reference>
<dbReference type="PANTHER" id="PTHR13673">
    <property type="entry name" value="ESOPHAGEAL CANCER ASSOCIATED PROTEIN"/>
    <property type="match status" value="1"/>
</dbReference>
<evidence type="ECO:0000313" key="8">
    <source>
        <dbReference type="Proteomes" id="UP001140949"/>
    </source>
</evidence>
<comment type="caution">
    <text evidence="7">The sequence shown here is derived from an EMBL/GenBank/DDBJ whole genome shotgun (WGS) entry which is preliminary data.</text>
</comment>
<evidence type="ECO:0000256" key="2">
    <source>
        <dbReference type="ARBA" id="ARBA00010704"/>
    </source>
</evidence>
<keyword evidence="5" id="KW-0653">Protein transport</keyword>
<evidence type="ECO:0000256" key="4">
    <source>
        <dbReference type="ARBA" id="ARBA00022753"/>
    </source>
</evidence>
<dbReference type="GO" id="GO:0005768">
    <property type="term" value="C:endosome"/>
    <property type="evidence" value="ECO:0007669"/>
    <property type="project" value="UniProtKB-SubCell"/>
</dbReference>
<feature type="region of interest" description="Disordered" evidence="6">
    <location>
        <begin position="54"/>
        <end position="77"/>
    </location>
</feature>
<evidence type="ECO:0000256" key="5">
    <source>
        <dbReference type="ARBA" id="ARBA00022927"/>
    </source>
</evidence>
<organism evidence="7 8">
    <name type="scientific">Iris pallida</name>
    <name type="common">Sweet iris</name>
    <dbReference type="NCBI Taxonomy" id="29817"/>
    <lineage>
        <taxon>Eukaryota</taxon>
        <taxon>Viridiplantae</taxon>
        <taxon>Streptophyta</taxon>
        <taxon>Embryophyta</taxon>
        <taxon>Tracheophyta</taxon>
        <taxon>Spermatophyta</taxon>
        <taxon>Magnoliopsida</taxon>
        <taxon>Liliopsida</taxon>
        <taxon>Asparagales</taxon>
        <taxon>Iridaceae</taxon>
        <taxon>Iridoideae</taxon>
        <taxon>Irideae</taxon>
        <taxon>Iris</taxon>
    </lineage>
</organism>
<dbReference type="Proteomes" id="UP001140949">
    <property type="component" value="Unassembled WGS sequence"/>
</dbReference>
<dbReference type="AlphaFoldDB" id="A0AAX6FB90"/>
<keyword evidence="8" id="KW-1185">Reference proteome</keyword>
<feature type="compositionally biased region" description="Basic and acidic residues" evidence="6">
    <location>
        <begin position="54"/>
        <end position="63"/>
    </location>
</feature>
<proteinExistence type="inferred from homology"/>
<accession>A0AAX6FB90</accession>
<gene>
    <name evidence="7" type="ORF">M6B38_144550</name>
</gene>
<reference evidence="7" key="1">
    <citation type="journal article" date="2023" name="GigaByte">
        <title>Genome assembly of the bearded iris, Iris pallida Lam.</title>
        <authorList>
            <person name="Bruccoleri R.E."/>
            <person name="Oakeley E.J."/>
            <person name="Faust A.M.E."/>
            <person name="Altorfer M."/>
            <person name="Dessus-Babus S."/>
            <person name="Burckhardt D."/>
            <person name="Oertli M."/>
            <person name="Naumann U."/>
            <person name="Petersen F."/>
            <person name="Wong J."/>
        </authorList>
    </citation>
    <scope>NUCLEOTIDE SEQUENCE</scope>
    <source>
        <strain evidence="7">GSM-AAB239-AS_SAM_17_03QT</strain>
    </source>
</reference>